<evidence type="ECO:0000256" key="3">
    <source>
        <dbReference type="ARBA" id="ARBA00022806"/>
    </source>
</evidence>
<dbReference type="Pfam" id="PF00580">
    <property type="entry name" value="UvrD-helicase"/>
    <property type="match status" value="2"/>
</dbReference>
<dbReference type="Pfam" id="PF13361">
    <property type="entry name" value="UvrD_C"/>
    <property type="match status" value="1"/>
</dbReference>
<dbReference type="InterPro" id="IPR014017">
    <property type="entry name" value="DNA_helicase_UvrD-like_C"/>
</dbReference>
<dbReference type="EC" id="5.6.2.4" evidence="7"/>
<evidence type="ECO:0000313" key="12">
    <source>
        <dbReference type="EMBL" id="SET97947.1"/>
    </source>
</evidence>
<feature type="binding site" evidence="9">
    <location>
        <begin position="673"/>
        <end position="680"/>
    </location>
    <ligand>
        <name>ATP</name>
        <dbReference type="ChEBI" id="CHEBI:30616"/>
    </ligand>
</feature>
<dbReference type="GO" id="GO:0016887">
    <property type="term" value="F:ATP hydrolysis activity"/>
    <property type="evidence" value="ECO:0007669"/>
    <property type="project" value="RHEA"/>
</dbReference>
<dbReference type="GO" id="GO:0005524">
    <property type="term" value="F:ATP binding"/>
    <property type="evidence" value="ECO:0007669"/>
    <property type="project" value="UniProtKB-UniRule"/>
</dbReference>
<comment type="catalytic activity">
    <reaction evidence="8">
        <text>ATP + H2O = ADP + phosphate + H(+)</text>
        <dbReference type="Rhea" id="RHEA:13065"/>
        <dbReference type="ChEBI" id="CHEBI:15377"/>
        <dbReference type="ChEBI" id="CHEBI:15378"/>
        <dbReference type="ChEBI" id="CHEBI:30616"/>
        <dbReference type="ChEBI" id="CHEBI:43474"/>
        <dbReference type="ChEBI" id="CHEBI:456216"/>
        <dbReference type="EC" id="5.6.2.4"/>
    </reaction>
</comment>
<proteinExistence type="predicted"/>
<keyword evidence="5" id="KW-0413">Isomerase</keyword>
<reference evidence="13" key="1">
    <citation type="submission" date="2016-10" db="EMBL/GenBank/DDBJ databases">
        <authorList>
            <person name="Varghese N."/>
            <person name="Submissions S."/>
        </authorList>
    </citation>
    <scope>NUCLEOTIDE SEQUENCE [LARGE SCALE GENOMIC DNA]</scope>
    <source>
        <strain evidence="13">DSM 15310</strain>
    </source>
</reference>
<evidence type="ECO:0000256" key="9">
    <source>
        <dbReference type="PROSITE-ProRule" id="PRU00560"/>
    </source>
</evidence>
<evidence type="ECO:0000313" key="13">
    <source>
        <dbReference type="Proteomes" id="UP000198697"/>
    </source>
</evidence>
<dbReference type="GO" id="GO:0003677">
    <property type="term" value="F:DNA binding"/>
    <property type="evidence" value="ECO:0007669"/>
    <property type="project" value="InterPro"/>
</dbReference>
<sequence length="1291" mass="148805">MERLGELAYNPVREHIRMSFERVKEEVQQAETVVRSLQDKTFDSSVSRVLVFVRTRRRAEEAVQQLSELATEAGLPWADQIDYFHAGLDGFDRERKYSAYQSGETVILVATKAFGMGMDIKNIHYVYHLGPSSAFEDFLQEVGRAGRNRASLESAGFSEAHPIQAVCVMASRDFQVLRDLQHKSALSWEYVLKTQQLIHQYAQKYRDLDTLRHEPLALPLDLWQRDAGEKDEDDVRFRLALHWLELLGRIRLGLFTPSFLPLLLLEKPNYLKIKEESERTQMQHFVAHLHASKYREASAVSMPMDELKSLTGKSRHTELFKFLFLAQKIKAISIDRNLHLELTQLRQVELEAWEQSQWQGRELPLVEAVFLLAERLLAPITPQTQRSLDGNELDRLVKEVAAERLRPEHIYWTPLKKGKPVEPKMAAKDLLADWREKRAKFALKLVRLLPNMRLQSIMNVRDRSEPGVTQLIYNGNRHDSLWRKPLAELKQRLLKLLLYVTTQALTGMHTFNYATMVVDLELEEAGVDYLDNLLFLARALGYLKGSGSFMPMGIEMFLLEAAAPDYEDPSSPDFQTHQQFLEGAEIKKLRLLALECLSGMSHSKQDAFIKQYFACERSADLVGLLADHLDSGAHHPMLRAFRQEALKDAEEKLSAEQRQVYDAPLGDNLQVIAGPGSGKTHTLTLRVARLIQKNNIQPDQILVLAYNRAVVVELKDRLTTLFRALGYGQLIKRLHIYTFHGLCRRCLQGELEGVEFSQWVPRLARALAQNPRLIRQQLGPVEYVFVDEFQDITGERLAMLKTIAPADAVKLCVIGDPNQSIYGYERVAEGGAIDPYPYYAEFEELYQPKKHYLSNNYRSYPDILTAAAQLLVNNPDRFSIPPLKPVRQPAFRSNYCELLTFRESRVDWKIKLDDLLDEPEYEPGKHYQQVAVMLRSNDEVFRAFNELQARKLPSDVALRIQGSSSSPVSSREFQHLLEPYQQNPAALLGPNYLQDFTAIKQQTLLRFAGVWDEYLMHLVHCLVREFRVEQEDDATNQDLLDFIDDMASRDDGHFMKLYEKHMPELVPGHSRREVVLTTMHKVKGLEFDAVLIPPSFADFATDRNGEPVLNLLQIAEEERRLLYVAYTRARYRLTVIQYDREAAILDSRAYQLANKEQRLGRIVKPGLDKLFISWGAREERTYQFIRDKIKIGDQVKLVKIHRSFRDNSWAEWQLWCNGWQVGQLKTGAFEKEPQVDQLLGLAVSGISYYTHNASQQYDEKNQSSYTLKNWGQSAVTRGHIYLVDFAGYYKE</sequence>
<feature type="domain" description="UvrD-like helicase ATP-binding" evidence="11">
    <location>
        <begin position="652"/>
        <end position="995"/>
    </location>
</feature>
<keyword evidence="1 9" id="KW-0547">Nucleotide-binding</keyword>
<evidence type="ECO:0000256" key="8">
    <source>
        <dbReference type="ARBA" id="ARBA00048988"/>
    </source>
</evidence>
<evidence type="ECO:0000256" key="1">
    <source>
        <dbReference type="ARBA" id="ARBA00022741"/>
    </source>
</evidence>
<comment type="catalytic activity">
    <reaction evidence="6">
        <text>Couples ATP hydrolysis with the unwinding of duplex DNA by translocating in the 3'-5' direction.</text>
        <dbReference type="EC" id="5.6.2.4"/>
    </reaction>
</comment>
<dbReference type="Gene3D" id="1.10.486.10">
    <property type="entry name" value="PCRA, domain 4"/>
    <property type="match status" value="1"/>
</dbReference>
<keyword evidence="2 9" id="KW-0378">Hydrolase</keyword>
<dbReference type="RefSeq" id="WP_092773737.1">
    <property type="nucleotide sequence ID" value="NZ_FOHS01000005.1"/>
</dbReference>
<evidence type="ECO:0000256" key="7">
    <source>
        <dbReference type="ARBA" id="ARBA00034808"/>
    </source>
</evidence>
<name>A0A1I0ILK3_9BACT</name>
<keyword evidence="13" id="KW-1185">Reference proteome</keyword>
<dbReference type="InterPro" id="IPR000212">
    <property type="entry name" value="DNA_helicase_UvrD/REP"/>
</dbReference>
<dbReference type="Proteomes" id="UP000198697">
    <property type="component" value="Unassembled WGS sequence"/>
</dbReference>
<evidence type="ECO:0000256" key="5">
    <source>
        <dbReference type="ARBA" id="ARBA00023235"/>
    </source>
</evidence>
<evidence type="ECO:0000256" key="2">
    <source>
        <dbReference type="ARBA" id="ARBA00022801"/>
    </source>
</evidence>
<dbReference type="InterPro" id="IPR001650">
    <property type="entry name" value="Helicase_C-like"/>
</dbReference>
<dbReference type="PROSITE" id="PS51198">
    <property type="entry name" value="UVRD_HELICASE_ATP_BIND"/>
    <property type="match status" value="1"/>
</dbReference>
<dbReference type="Pfam" id="PF00271">
    <property type="entry name" value="Helicase_C"/>
    <property type="match status" value="1"/>
</dbReference>
<accession>A0A1I0ILK3</accession>
<dbReference type="InterPro" id="IPR014016">
    <property type="entry name" value="UvrD-like_ATP-bd"/>
</dbReference>
<evidence type="ECO:0000256" key="4">
    <source>
        <dbReference type="ARBA" id="ARBA00022840"/>
    </source>
</evidence>
<dbReference type="PANTHER" id="PTHR11070">
    <property type="entry name" value="UVRD / RECB / PCRA DNA HELICASE FAMILY MEMBER"/>
    <property type="match status" value="1"/>
</dbReference>
<keyword evidence="3 9" id="KW-0347">Helicase</keyword>
<evidence type="ECO:0000259" key="11">
    <source>
        <dbReference type="PROSITE" id="PS51198"/>
    </source>
</evidence>
<dbReference type="InterPro" id="IPR027417">
    <property type="entry name" value="P-loop_NTPase"/>
</dbReference>
<feature type="domain" description="Helicase C-terminal" evidence="10">
    <location>
        <begin position="38"/>
        <end position="198"/>
    </location>
</feature>
<dbReference type="GO" id="GO:0043138">
    <property type="term" value="F:3'-5' DNA helicase activity"/>
    <property type="evidence" value="ECO:0007669"/>
    <property type="project" value="UniProtKB-EC"/>
</dbReference>
<dbReference type="OrthoDB" id="9763310at2"/>
<organism evidence="12 13">
    <name type="scientific">Hymenobacter actinosclerus</name>
    <dbReference type="NCBI Taxonomy" id="82805"/>
    <lineage>
        <taxon>Bacteria</taxon>
        <taxon>Pseudomonadati</taxon>
        <taxon>Bacteroidota</taxon>
        <taxon>Cytophagia</taxon>
        <taxon>Cytophagales</taxon>
        <taxon>Hymenobacteraceae</taxon>
        <taxon>Hymenobacter</taxon>
    </lineage>
</organism>
<dbReference type="CDD" id="cd17932">
    <property type="entry name" value="DEXQc_UvrD"/>
    <property type="match status" value="1"/>
</dbReference>
<dbReference type="STRING" id="82805.SAMN04487998_3374"/>
<keyword evidence="4 9" id="KW-0067">ATP-binding</keyword>
<protein>
    <recommendedName>
        <fullName evidence="7">DNA 3'-5' helicase</fullName>
        <ecNumber evidence="7">5.6.2.4</ecNumber>
    </recommendedName>
</protein>
<evidence type="ECO:0000256" key="6">
    <source>
        <dbReference type="ARBA" id="ARBA00034617"/>
    </source>
</evidence>
<dbReference type="SUPFAM" id="SSF52540">
    <property type="entry name" value="P-loop containing nucleoside triphosphate hydrolases"/>
    <property type="match status" value="2"/>
</dbReference>
<dbReference type="SMART" id="SM00490">
    <property type="entry name" value="HELICc"/>
    <property type="match status" value="1"/>
</dbReference>
<dbReference type="PROSITE" id="PS51194">
    <property type="entry name" value="HELICASE_CTER"/>
    <property type="match status" value="1"/>
</dbReference>
<evidence type="ECO:0000259" key="10">
    <source>
        <dbReference type="PROSITE" id="PS51194"/>
    </source>
</evidence>
<dbReference type="EMBL" id="FOHS01000005">
    <property type="protein sequence ID" value="SET97947.1"/>
    <property type="molecule type" value="Genomic_DNA"/>
</dbReference>
<dbReference type="Gene3D" id="3.40.50.300">
    <property type="entry name" value="P-loop containing nucleotide triphosphate hydrolases"/>
    <property type="match status" value="3"/>
</dbReference>
<gene>
    <name evidence="12" type="ORF">SAMN04487998_3374</name>
</gene>
<dbReference type="PANTHER" id="PTHR11070:SF30">
    <property type="entry name" value="F-BOX DNA HELICASE 1"/>
    <property type="match status" value="1"/>
</dbReference>